<evidence type="ECO:0000256" key="1">
    <source>
        <dbReference type="SAM" id="Phobius"/>
    </source>
</evidence>
<sequence>MGDRRRLFEYFVSVGLEEGAEDLSLSAQECGCRNTAPLAPITDICVIFPGLGETVSFITFIYIFYSLSDID</sequence>
<keyword evidence="2" id="KW-1185">Reference proteome</keyword>
<proteinExistence type="predicted"/>
<dbReference type="AlphaFoldDB" id="A0A0M3IUT7"/>
<dbReference type="Proteomes" id="UP000036681">
    <property type="component" value="Unplaced"/>
</dbReference>
<keyword evidence="1" id="KW-0812">Transmembrane</keyword>
<accession>A0A0M3IUT7</accession>
<keyword evidence="1" id="KW-0472">Membrane</keyword>
<organism evidence="2 3">
    <name type="scientific">Ascaris lumbricoides</name>
    <name type="common">Giant roundworm</name>
    <dbReference type="NCBI Taxonomy" id="6252"/>
    <lineage>
        <taxon>Eukaryota</taxon>
        <taxon>Metazoa</taxon>
        <taxon>Ecdysozoa</taxon>
        <taxon>Nematoda</taxon>
        <taxon>Chromadorea</taxon>
        <taxon>Rhabditida</taxon>
        <taxon>Spirurina</taxon>
        <taxon>Ascaridomorpha</taxon>
        <taxon>Ascaridoidea</taxon>
        <taxon>Ascarididae</taxon>
        <taxon>Ascaris</taxon>
    </lineage>
</organism>
<reference evidence="3" key="1">
    <citation type="submission" date="2017-02" db="UniProtKB">
        <authorList>
            <consortium name="WormBaseParasite"/>
        </authorList>
    </citation>
    <scope>IDENTIFICATION</scope>
</reference>
<keyword evidence="1" id="KW-1133">Transmembrane helix</keyword>
<dbReference type="WBParaSite" id="ALUE_0002251501-mRNA-1">
    <property type="protein sequence ID" value="ALUE_0002251501-mRNA-1"/>
    <property type="gene ID" value="ALUE_0002251501"/>
</dbReference>
<feature type="transmembrane region" description="Helical" evidence="1">
    <location>
        <begin position="44"/>
        <end position="65"/>
    </location>
</feature>
<name>A0A0M3IUT7_ASCLU</name>
<protein>
    <submittedName>
        <fullName evidence="3">Ubiquitinyl hydrolase 1</fullName>
    </submittedName>
</protein>
<evidence type="ECO:0000313" key="2">
    <source>
        <dbReference type="Proteomes" id="UP000036681"/>
    </source>
</evidence>
<evidence type="ECO:0000313" key="3">
    <source>
        <dbReference type="WBParaSite" id="ALUE_0002251501-mRNA-1"/>
    </source>
</evidence>